<reference evidence="1" key="1">
    <citation type="submission" date="2021-06" db="EMBL/GenBank/DDBJ databases">
        <authorList>
            <person name="Kallberg Y."/>
            <person name="Tangrot J."/>
            <person name="Rosling A."/>
        </authorList>
    </citation>
    <scope>NUCLEOTIDE SEQUENCE</scope>
    <source>
        <strain evidence="1">AU212A</strain>
    </source>
</reference>
<keyword evidence="2" id="KW-1185">Reference proteome</keyword>
<comment type="caution">
    <text evidence="1">The sequence shown here is derived from an EMBL/GenBank/DDBJ whole genome shotgun (WGS) entry which is preliminary data.</text>
</comment>
<dbReference type="Proteomes" id="UP000789860">
    <property type="component" value="Unassembled WGS sequence"/>
</dbReference>
<dbReference type="EMBL" id="CAJVPM010005552">
    <property type="protein sequence ID" value="CAG8525494.1"/>
    <property type="molecule type" value="Genomic_DNA"/>
</dbReference>
<organism evidence="1 2">
    <name type="scientific">Scutellospora calospora</name>
    <dbReference type="NCBI Taxonomy" id="85575"/>
    <lineage>
        <taxon>Eukaryota</taxon>
        <taxon>Fungi</taxon>
        <taxon>Fungi incertae sedis</taxon>
        <taxon>Mucoromycota</taxon>
        <taxon>Glomeromycotina</taxon>
        <taxon>Glomeromycetes</taxon>
        <taxon>Diversisporales</taxon>
        <taxon>Gigasporaceae</taxon>
        <taxon>Scutellospora</taxon>
    </lineage>
</organism>
<evidence type="ECO:0000313" key="2">
    <source>
        <dbReference type="Proteomes" id="UP000789860"/>
    </source>
</evidence>
<sequence>MPPSNEIPIDVDVTPSEPAVEEELNTLPTTDLSTNDLDKNTKLVDHQSLPLPFVFPQNIRNIYLSTVTNLSTMPSSNDSASTTEDLIPKWDEICFQWCKQQDKNRENAINPTCKMLCFRKISNNTKHEFFKKKFAVHEQRLEQDGKNPTYNATQVLYGKGDGKEGVNYSKVGPRNFLDGYFIYYIKGLKGCQKHTEDMKNDELLNRTWVQVKSEEYEIDLGEKFERTKTETNRIIRRAFTPGYQLGKRYIESWSDGTQTAFFRRFYESVQRMDAMHMVQDNVKKIVEVWIKGSNSGNRKDNGFGNSDSSNDIDHRKEKSENDSESNNEKDK</sequence>
<gene>
    <name evidence="1" type="ORF">SCALOS_LOCUS4242</name>
</gene>
<name>A0ACA9LEX7_9GLOM</name>
<accession>A0ACA9LEX7</accession>
<protein>
    <submittedName>
        <fullName evidence="1">10082_t:CDS:1</fullName>
    </submittedName>
</protein>
<proteinExistence type="predicted"/>
<evidence type="ECO:0000313" key="1">
    <source>
        <dbReference type="EMBL" id="CAG8525494.1"/>
    </source>
</evidence>